<accession>A0A0F9CWA9</accession>
<comment type="caution">
    <text evidence="1">The sequence shown here is derived from an EMBL/GenBank/DDBJ whole genome shotgun (WGS) entry which is preliminary data.</text>
</comment>
<dbReference type="Gene3D" id="3.40.50.1950">
    <property type="entry name" value="Flavin prenyltransferase-like"/>
    <property type="match status" value="1"/>
</dbReference>
<evidence type="ECO:0008006" key="2">
    <source>
        <dbReference type="Google" id="ProtNLM"/>
    </source>
</evidence>
<reference evidence="1" key="1">
    <citation type="journal article" date="2015" name="Nature">
        <title>Complex archaea that bridge the gap between prokaryotes and eukaryotes.</title>
        <authorList>
            <person name="Spang A."/>
            <person name="Saw J.H."/>
            <person name="Jorgensen S.L."/>
            <person name="Zaremba-Niedzwiedzka K."/>
            <person name="Martijn J."/>
            <person name="Lind A.E."/>
            <person name="van Eijk R."/>
            <person name="Schleper C."/>
            <person name="Guy L."/>
            <person name="Ettema T.J."/>
        </authorList>
    </citation>
    <scope>NUCLEOTIDE SEQUENCE</scope>
</reference>
<gene>
    <name evidence="1" type="ORF">LCGC14_2560840</name>
</gene>
<evidence type="ECO:0000313" key="1">
    <source>
        <dbReference type="EMBL" id="KKL09941.1"/>
    </source>
</evidence>
<organism evidence="1">
    <name type="scientific">marine sediment metagenome</name>
    <dbReference type="NCBI Taxonomy" id="412755"/>
    <lineage>
        <taxon>unclassified sequences</taxon>
        <taxon>metagenomes</taxon>
        <taxon>ecological metagenomes</taxon>
    </lineage>
</organism>
<sequence>MKRIVVGVSGASGVIYAFRILDALSG</sequence>
<dbReference type="GO" id="GO:0003824">
    <property type="term" value="F:catalytic activity"/>
    <property type="evidence" value="ECO:0007669"/>
    <property type="project" value="InterPro"/>
</dbReference>
<protein>
    <recommendedName>
        <fullName evidence="2">Flavoprotein domain-containing protein</fullName>
    </recommendedName>
</protein>
<dbReference type="EMBL" id="LAZR01042266">
    <property type="protein sequence ID" value="KKL09941.1"/>
    <property type="molecule type" value="Genomic_DNA"/>
</dbReference>
<dbReference type="SUPFAM" id="SSF52507">
    <property type="entry name" value="Homo-oligomeric flavin-containing Cys decarboxylases, HFCD"/>
    <property type="match status" value="1"/>
</dbReference>
<name>A0A0F9CWA9_9ZZZZ</name>
<feature type="non-terminal residue" evidence="1">
    <location>
        <position position="26"/>
    </location>
</feature>
<dbReference type="InterPro" id="IPR036551">
    <property type="entry name" value="Flavin_trans-like"/>
</dbReference>
<dbReference type="AlphaFoldDB" id="A0A0F9CWA9"/>
<proteinExistence type="predicted"/>